<dbReference type="KEGG" id="lmu:LBLM1_05660"/>
<dbReference type="RefSeq" id="WP_006499466.1">
    <property type="nucleotide sequence ID" value="NZ_CP011013.1"/>
</dbReference>
<protein>
    <submittedName>
        <fullName evidence="1">Uncharacterized protein</fullName>
    </submittedName>
</protein>
<dbReference type="STRING" id="1130798.LBLM1_05660"/>
<dbReference type="EMBL" id="CP011013">
    <property type="protein sequence ID" value="AJT50570.1"/>
    <property type="molecule type" value="Genomic_DNA"/>
</dbReference>
<gene>
    <name evidence="1" type="ORF">LBLM1_05660</name>
</gene>
<dbReference type="HOGENOM" id="CLU_356732_0_0_9"/>
<evidence type="ECO:0000313" key="2">
    <source>
        <dbReference type="Proteomes" id="UP000003645"/>
    </source>
</evidence>
<name>A0A0D4CKY7_LIMMU</name>
<sequence>MENTKTISTLSILNAAPTTLLDANKMDRDFDFFKIQIHFPNGKYGYNNINRLCLSVADKILSMAINPDSIIQHYVMAYKNTLTTEALKNQMLQQMGSKQIELKIQKFSYREFSQAPSDQVVLARLLLNSLPKRVNNAFGYHSCCTNEELWTIPPAKTKDFVDMFVIRFDKQSEFTNNPVLRLSFTEYNRVKDPTDSKECGGNTLYHFNDDEFIPVYDKKNLISNAQVFIHKARFRNAKPQNMSQWPYLSQGSKSSKILSSRDTMYHQTMDLLNEAYSDYLLTDQQFTFARQKVINLPAIHEKRNTKKEDKGPFIRKRLAKQWSEIEPALWPHKIQLYAGNEAYIAPAQKTAEYLELLNPLDVSISVIDRIDELDFSQPIIQIVQKAPDTISIKSDQTDDYLALGSEKVVHISIGELSAMLDSKSEAENMINYTRSVMNDLFISWCMEKQVIPFAKGFLPNSLDNIWIVKEAYVPSPNEEDDKKKRKVRVLIIFKIVKEQSALRYKSFTKVYPKNNGGDPFFGEMDQINFNDPDLPILNKVLQQYMLFTNDKKSYLQESYLCNPEQGLEAVILNPGINILSNEEYYRYQEKVIRLTLTQAQLEAFADKYDINPDQLIQRIQTQKKLWPNLQRGVWTYDAFQALFDGKEKLFKRNKQADRIFEEMFGQPFRLSQTQDCLSLIGGLRNLSYWSLTPLSIAYSVGSNDAGNNGFGDQQRLAKGTRVRVVKSYTDNQISTDFIDNYSNVLKSQLNALLRYNFAGATSAPSLMMDHFAKQQAWRARKLRLTY</sequence>
<dbReference type="Proteomes" id="UP000003645">
    <property type="component" value="Chromosome"/>
</dbReference>
<proteinExistence type="predicted"/>
<dbReference type="AlphaFoldDB" id="A0A0D4CKY7"/>
<organism evidence="1 2">
    <name type="scientific">Limosilactobacillus mucosae LM1</name>
    <dbReference type="NCBI Taxonomy" id="1130798"/>
    <lineage>
        <taxon>Bacteria</taxon>
        <taxon>Bacillati</taxon>
        <taxon>Bacillota</taxon>
        <taxon>Bacilli</taxon>
        <taxon>Lactobacillales</taxon>
        <taxon>Lactobacillaceae</taxon>
        <taxon>Limosilactobacillus</taxon>
    </lineage>
</organism>
<reference evidence="1 2" key="1">
    <citation type="journal article" date="2012" name="J. Bacteriol.">
        <title>Genome sequence of Lactobacillus mucosae LM1, isolated from piglet feces.</title>
        <authorList>
            <person name="Lee J.H."/>
            <person name="Valeriano V.D."/>
            <person name="Shin Y.R."/>
            <person name="Chae J.P."/>
            <person name="Kim G.B."/>
            <person name="Ham J.S."/>
            <person name="Chun J."/>
            <person name="Kang D.K."/>
        </authorList>
    </citation>
    <scope>NUCLEOTIDE SEQUENCE [LARGE SCALE GENOMIC DNA]</scope>
    <source>
        <strain evidence="1 2">LM1</strain>
    </source>
</reference>
<accession>A0A0D4CKY7</accession>
<evidence type="ECO:0000313" key="1">
    <source>
        <dbReference type="EMBL" id="AJT50570.1"/>
    </source>
</evidence>
<keyword evidence="2" id="KW-1185">Reference proteome</keyword>